<dbReference type="Gene3D" id="3.30.420.40">
    <property type="match status" value="1"/>
</dbReference>
<dbReference type="eggNOG" id="COG1940">
    <property type="taxonomic scope" value="Bacteria"/>
</dbReference>
<evidence type="ECO:0000313" key="1">
    <source>
        <dbReference type="EMBL" id="KFI72364.1"/>
    </source>
</evidence>
<sequence>MPVWILSERAPFGIVQIGDPSHIVVVKLDAGQIQIRALSFMTVDRAVEAMASVIASAINILDVDTVILGGIWERFGGGLARRIEDRSRTQVLGYPESQVHVLLPNRTRRPALWGAAEMGLRTFVDDPLAFLDGRRSETAA</sequence>
<reference evidence="1 2" key="1">
    <citation type="submission" date="2014-03" db="EMBL/GenBank/DDBJ databases">
        <title>Genomics of Bifidobacteria.</title>
        <authorList>
            <person name="Ventura M."/>
            <person name="Milani C."/>
            <person name="Lugli G.A."/>
        </authorList>
    </citation>
    <scope>NUCLEOTIDE SEQUENCE [LARGE SCALE GENOMIC DNA]</scope>
    <source>
        <strain evidence="1 2">LMG 11592</strain>
    </source>
</reference>
<protein>
    <submittedName>
        <fullName evidence="1">ROK family protein</fullName>
    </submittedName>
</protein>
<gene>
    <name evidence="1" type="ORF">BMIN_0258</name>
</gene>
<dbReference type="SUPFAM" id="SSF53067">
    <property type="entry name" value="Actin-like ATPase domain"/>
    <property type="match status" value="1"/>
</dbReference>
<comment type="caution">
    <text evidence="1">The sequence shown here is derived from an EMBL/GenBank/DDBJ whole genome shotgun (WGS) entry which is preliminary data.</text>
</comment>
<keyword evidence="2" id="KW-1185">Reference proteome</keyword>
<proteinExistence type="predicted"/>
<dbReference type="AlphaFoldDB" id="A0A087BMW4"/>
<name>A0A087BMW4_9BIFI</name>
<accession>A0A087BMW4</accession>
<dbReference type="EMBL" id="JGZD01000009">
    <property type="protein sequence ID" value="KFI72364.1"/>
    <property type="molecule type" value="Genomic_DNA"/>
</dbReference>
<dbReference type="Proteomes" id="UP000029014">
    <property type="component" value="Unassembled WGS sequence"/>
</dbReference>
<dbReference type="InterPro" id="IPR043129">
    <property type="entry name" value="ATPase_NBD"/>
</dbReference>
<evidence type="ECO:0000313" key="2">
    <source>
        <dbReference type="Proteomes" id="UP000029014"/>
    </source>
</evidence>
<organism evidence="1 2">
    <name type="scientific">Bifidobacterium minimum</name>
    <dbReference type="NCBI Taxonomy" id="1693"/>
    <lineage>
        <taxon>Bacteria</taxon>
        <taxon>Bacillati</taxon>
        <taxon>Actinomycetota</taxon>
        <taxon>Actinomycetes</taxon>
        <taxon>Bifidobacteriales</taxon>
        <taxon>Bifidobacteriaceae</taxon>
        <taxon>Bifidobacterium</taxon>
    </lineage>
</organism>
<dbReference type="STRING" id="1693.BMIN_0258"/>